<accession>A0ABP8NNG0</accession>
<dbReference type="Proteomes" id="UP001500840">
    <property type="component" value="Unassembled WGS sequence"/>
</dbReference>
<evidence type="ECO:0000313" key="4">
    <source>
        <dbReference type="Proteomes" id="UP001500840"/>
    </source>
</evidence>
<name>A0ABP8NNG0_9BACT</name>
<evidence type="ECO:0000259" key="2">
    <source>
        <dbReference type="Pfam" id="PF07228"/>
    </source>
</evidence>
<organism evidence="3 4">
    <name type="scientific">Novipirellula rosea</name>
    <dbReference type="NCBI Taxonomy" id="1031540"/>
    <lineage>
        <taxon>Bacteria</taxon>
        <taxon>Pseudomonadati</taxon>
        <taxon>Planctomycetota</taxon>
        <taxon>Planctomycetia</taxon>
        <taxon>Pirellulales</taxon>
        <taxon>Pirellulaceae</taxon>
        <taxon>Novipirellula</taxon>
    </lineage>
</organism>
<dbReference type="Pfam" id="PF07228">
    <property type="entry name" value="SpoIIE"/>
    <property type="match status" value="1"/>
</dbReference>
<sequence length="69" mass="7687">MRSSQGDGVTEAFNPDEEQFGTQRVEQVVAAGMNDHANELTKRLKESLRDFRAGRVAFDDTTLLVAEVM</sequence>
<evidence type="ECO:0000313" key="3">
    <source>
        <dbReference type="EMBL" id="GAA4469982.1"/>
    </source>
</evidence>
<dbReference type="Gene3D" id="3.60.40.10">
    <property type="entry name" value="PPM-type phosphatase domain"/>
    <property type="match status" value="1"/>
</dbReference>
<keyword evidence="4" id="KW-1185">Reference proteome</keyword>
<feature type="region of interest" description="Disordered" evidence="1">
    <location>
        <begin position="1"/>
        <end position="21"/>
    </location>
</feature>
<evidence type="ECO:0000256" key="1">
    <source>
        <dbReference type="SAM" id="MobiDB-lite"/>
    </source>
</evidence>
<comment type="caution">
    <text evidence="3">The sequence shown here is derived from an EMBL/GenBank/DDBJ whole genome shotgun (WGS) entry which is preliminary data.</text>
</comment>
<feature type="domain" description="PPM-type phosphatase" evidence="2">
    <location>
        <begin position="7"/>
        <end position="68"/>
    </location>
</feature>
<dbReference type="EMBL" id="BAABGA010000107">
    <property type="protein sequence ID" value="GAA4469982.1"/>
    <property type="molecule type" value="Genomic_DNA"/>
</dbReference>
<proteinExistence type="predicted"/>
<dbReference type="InterPro" id="IPR036457">
    <property type="entry name" value="PPM-type-like_dom_sf"/>
</dbReference>
<reference evidence="4" key="1">
    <citation type="journal article" date="2019" name="Int. J. Syst. Evol. Microbiol.">
        <title>The Global Catalogue of Microorganisms (GCM) 10K type strain sequencing project: providing services to taxonomists for standard genome sequencing and annotation.</title>
        <authorList>
            <consortium name="The Broad Institute Genomics Platform"/>
            <consortium name="The Broad Institute Genome Sequencing Center for Infectious Disease"/>
            <person name="Wu L."/>
            <person name="Ma J."/>
        </authorList>
    </citation>
    <scope>NUCLEOTIDE SEQUENCE [LARGE SCALE GENOMIC DNA]</scope>
    <source>
        <strain evidence="4">JCM 17759</strain>
    </source>
</reference>
<gene>
    <name evidence="3" type="ORF">GCM10023156_62790</name>
</gene>
<dbReference type="RefSeq" id="WP_345327636.1">
    <property type="nucleotide sequence ID" value="NZ_BAABGA010000107.1"/>
</dbReference>
<protein>
    <recommendedName>
        <fullName evidence="2">PPM-type phosphatase domain-containing protein</fullName>
    </recommendedName>
</protein>
<dbReference type="InterPro" id="IPR001932">
    <property type="entry name" value="PPM-type_phosphatase-like_dom"/>
</dbReference>